<evidence type="ECO:0000313" key="2">
    <source>
        <dbReference type="EMBL" id="RKH24878.1"/>
    </source>
</evidence>
<sequence>GRVGRKLDRLLEGYSARLARVALASAEAGNLTRAMRQNLWGMWPHFVGYGVITGACALAGFFLEPVMVALPQGLLRGLAWAYPAMACVAAAIAAQSSHARRAPLFAGLAAAGVTVAVLLSRLQERP</sequence>
<evidence type="ECO:0000313" key="3">
    <source>
        <dbReference type="Proteomes" id="UP000273405"/>
    </source>
</evidence>
<name>A0A3A8LY58_9BACT</name>
<keyword evidence="1" id="KW-0812">Transmembrane</keyword>
<feature type="transmembrane region" description="Helical" evidence="1">
    <location>
        <begin position="102"/>
        <end position="122"/>
    </location>
</feature>
<feature type="transmembrane region" description="Helical" evidence="1">
    <location>
        <begin position="46"/>
        <end position="70"/>
    </location>
</feature>
<proteinExistence type="predicted"/>
<keyword evidence="1" id="KW-1133">Transmembrane helix</keyword>
<feature type="transmembrane region" description="Helical" evidence="1">
    <location>
        <begin position="77"/>
        <end position="96"/>
    </location>
</feature>
<evidence type="ECO:0000256" key="1">
    <source>
        <dbReference type="SAM" id="Phobius"/>
    </source>
</evidence>
<organism evidence="2 3">
    <name type="scientific">Corallococcus sicarius</name>
    <dbReference type="NCBI Taxonomy" id="2316726"/>
    <lineage>
        <taxon>Bacteria</taxon>
        <taxon>Pseudomonadati</taxon>
        <taxon>Myxococcota</taxon>
        <taxon>Myxococcia</taxon>
        <taxon>Myxococcales</taxon>
        <taxon>Cystobacterineae</taxon>
        <taxon>Myxococcaceae</taxon>
        <taxon>Corallococcus</taxon>
    </lineage>
</organism>
<keyword evidence="3" id="KW-1185">Reference proteome</keyword>
<comment type="caution">
    <text evidence="2">The sequence shown here is derived from an EMBL/GenBank/DDBJ whole genome shotgun (WGS) entry which is preliminary data.</text>
</comment>
<feature type="non-terminal residue" evidence="2">
    <location>
        <position position="1"/>
    </location>
</feature>
<reference evidence="3" key="1">
    <citation type="submission" date="2018-09" db="EMBL/GenBank/DDBJ databases">
        <authorList>
            <person name="Livingstone P.G."/>
            <person name="Whitworth D.E."/>
        </authorList>
    </citation>
    <scope>NUCLEOTIDE SEQUENCE [LARGE SCALE GENOMIC DNA]</scope>
    <source>
        <strain evidence="3">CA040B</strain>
    </source>
</reference>
<protein>
    <submittedName>
        <fullName evidence="2">PTS mannose transporter subunit IID</fullName>
    </submittedName>
</protein>
<gene>
    <name evidence="2" type="ORF">D7X12_41520</name>
</gene>
<dbReference type="EMBL" id="RAWG01000655">
    <property type="protein sequence ID" value="RKH24878.1"/>
    <property type="molecule type" value="Genomic_DNA"/>
</dbReference>
<dbReference type="AlphaFoldDB" id="A0A3A8LY58"/>
<keyword evidence="1" id="KW-0472">Membrane</keyword>
<accession>A0A3A8LY58</accession>
<dbReference type="Proteomes" id="UP000273405">
    <property type="component" value="Unassembled WGS sequence"/>
</dbReference>